<dbReference type="RefSeq" id="WP_211975650.1">
    <property type="nucleotide sequence ID" value="NZ_CBFHAM010000043.1"/>
</dbReference>
<name>A0ABS5J5Q1_9BACT</name>
<dbReference type="InterPro" id="IPR006626">
    <property type="entry name" value="PbH1"/>
</dbReference>
<dbReference type="InterPro" id="IPR054470">
    <property type="entry name" value="FIMAH_dom"/>
</dbReference>
<evidence type="ECO:0000259" key="2">
    <source>
        <dbReference type="Pfam" id="PF01345"/>
    </source>
</evidence>
<evidence type="ECO:0000313" key="6">
    <source>
        <dbReference type="EMBL" id="MBS0030509.1"/>
    </source>
</evidence>
<evidence type="ECO:0000256" key="1">
    <source>
        <dbReference type="SAM" id="SignalP"/>
    </source>
</evidence>
<evidence type="ECO:0000259" key="4">
    <source>
        <dbReference type="Pfam" id="PF18962"/>
    </source>
</evidence>
<keyword evidence="1" id="KW-0732">Signal</keyword>
<feature type="signal peptide" evidence="1">
    <location>
        <begin position="1"/>
        <end position="20"/>
    </location>
</feature>
<feature type="domain" description="Periplasmic copper-binding protein NosD beta helix" evidence="3">
    <location>
        <begin position="517"/>
        <end position="652"/>
    </location>
</feature>
<dbReference type="Proteomes" id="UP000676386">
    <property type="component" value="Unassembled WGS sequence"/>
</dbReference>
<feature type="domain" description="FIMAH" evidence="5">
    <location>
        <begin position="902"/>
        <end position="979"/>
    </location>
</feature>
<evidence type="ECO:0000259" key="3">
    <source>
        <dbReference type="Pfam" id="PF05048"/>
    </source>
</evidence>
<sequence length="1101" mass="114392">MGVAVVFLLPLSLIPGFALAQTKTFTVNMTGDESDPNAGNIGDDGRCDVDPNTPGDQCTFRAAVENQNGNRNLGQNLIRFDIPNAPGTGSIVIQIGKTGLGPLPPILGSVAITAINGDGRRIELDGTNAGAGAIGLRLLGGTCQISFFIINNFSSHGIFISGTPPPGEGSHIIQSNYIGTDSTGTVAKGNGGDGIFIDNTPGNMIGGTGLFRNIISGNMGYGINLNGLDPNTQFGTNGAFNNLVTGNLIGLDITGEKALPNKKDAVILTNAPNNAIGGLGAGQGNKMAGDSTTNGVTVTGSITEGIKILGNFIGENKTGAKFAIGIAASAKPITIEGNFITDIAGVGIDLFTKGDGSYNIRKNSFEGNMTIGSKLRFGEGQTVQIMYQENFHNGNGTAMDVVESLTGKIDWLVAGDTLRLGQVGANFVFHAAGNKNFSNGLYNGNAGAAFNYVVDVSSGAQIALNVNADTYIANGAEGRKGKVILKAGTQFSYAIVGSSAVNNGKDGDRIDLFTDVNGIATLTSTDNRFAINGGAGVRWISDGKNLLTVRAFIERDLFDRNTLAGVEVTSFFTGKSILNDTITNNGGPGVLVDGVSIAHIAGSVISGNGIGIQVNDAATASIEGNTISANGEGIVFGGTGTGSKITANSIFNDLGLGIDLGSNGANNHQNFPVLTAAGNVGGNAQIQGTLNSTPNASFKLEFFANDICNPTGFGEGKTFIDSFEVVTDATGKAAFTAVLTGRTLPAGSIITATATDSNNNTSQFSACLPINTLPAANLVLVKQADKTQYSVNDQVVFTITLTNNGPANATGVVVTDLLPSGITFSSAAPSVGTYENTAGKWTAGTLNNGLQATLTITGIATQPGTITNTTDVTADNISAGVHQSSVSIQVTQPTDIAVLYKQLMDQVTALVKSGKLTPQEGRLLNGLLETSMKQEVRGKIRSAIALLDAFIIVTRNVKHKAHLTPADRNALIQAAQKIIDLLKPMDEYHHKEGKEDDAEDELKAVGNNHIGESGDFTLRGIFPNPFSSYAIISFELKSQSKVQLNVFDANGKMITCLLDKMIVPGLQIVTWETPNLPAGIYIIQLKLNNGVKTWKVMHMNP</sequence>
<dbReference type="PANTHER" id="PTHR34819:SF3">
    <property type="entry name" value="CELL SURFACE PROTEIN"/>
    <property type="match status" value="1"/>
</dbReference>
<proteinExistence type="predicted"/>
<accession>A0ABS5J5Q1</accession>
<dbReference type="SMART" id="SM00710">
    <property type="entry name" value="PbH1"/>
    <property type="match status" value="7"/>
</dbReference>
<dbReference type="NCBIfam" id="TIGR04183">
    <property type="entry name" value="Por_Secre_tail"/>
    <property type="match status" value="1"/>
</dbReference>
<feature type="domain" description="DUF11" evidence="2">
    <location>
        <begin position="778"/>
        <end position="876"/>
    </location>
</feature>
<dbReference type="Pfam" id="PF18962">
    <property type="entry name" value="Por_Secre_tail"/>
    <property type="match status" value="1"/>
</dbReference>
<dbReference type="Pfam" id="PF01345">
    <property type="entry name" value="DUF11"/>
    <property type="match status" value="1"/>
</dbReference>
<reference evidence="6 7" key="1">
    <citation type="submission" date="2021-04" db="EMBL/GenBank/DDBJ databases">
        <title>Chitinophaga sp. nov., isolated from the rhizosphere soil.</title>
        <authorList>
            <person name="He S."/>
        </authorList>
    </citation>
    <scope>NUCLEOTIDE SEQUENCE [LARGE SCALE GENOMIC DNA]</scope>
    <source>
        <strain evidence="6 7">2R12</strain>
    </source>
</reference>
<dbReference type="Gene3D" id="2.160.20.10">
    <property type="entry name" value="Single-stranded right-handed beta-helix, Pectin lyase-like"/>
    <property type="match status" value="1"/>
</dbReference>
<dbReference type="PANTHER" id="PTHR34819">
    <property type="entry name" value="LARGE CYSTEINE-RICH PERIPLASMIC PROTEIN OMCB"/>
    <property type="match status" value="1"/>
</dbReference>
<keyword evidence="7" id="KW-1185">Reference proteome</keyword>
<gene>
    <name evidence="6" type="ORF">KE626_24495</name>
</gene>
<dbReference type="InterPro" id="IPR013783">
    <property type="entry name" value="Ig-like_fold"/>
</dbReference>
<dbReference type="InterPro" id="IPR001434">
    <property type="entry name" value="OmcB-like_DUF11"/>
</dbReference>
<dbReference type="InterPro" id="IPR051172">
    <property type="entry name" value="Chlamydia_OmcB"/>
</dbReference>
<protein>
    <submittedName>
        <fullName evidence="6">DUF11 domain-containing protein</fullName>
    </submittedName>
</protein>
<dbReference type="Pfam" id="PF05048">
    <property type="entry name" value="NosD"/>
    <property type="match status" value="1"/>
</dbReference>
<feature type="chain" id="PRO_5046503718" evidence="1">
    <location>
        <begin position="21"/>
        <end position="1101"/>
    </location>
</feature>
<evidence type="ECO:0000313" key="7">
    <source>
        <dbReference type="Proteomes" id="UP000676386"/>
    </source>
</evidence>
<dbReference type="InterPro" id="IPR007742">
    <property type="entry name" value="NosD_dom"/>
</dbReference>
<evidence type="ECO:0000259" key="5">
    <source>
        <dbReference type="Pfam" id="PF22888"/>
    </source>
</evidence>
<dbReference type="InterPro" id="IPR012334">
    <property type="entry name" value="Pectin_lyas_fold"/>
</dbReference>
<dbReference type="Gene3D" id="2.60.40.10">
    <property type="entry name" value="Immunoglobulins"/>
    <property type="match status" value="1"/>
</dbReference>
<feature type="domain" description="Secretion system C-terminal sorting" evidence="4">
    <location>
        <begin position="1021"/>
        <end position="1095"/>
    </location>
</feature>
<comment type="caution">
    <text evidence="6">The sequence shown here is derived from an EMBL/GenBank/DDBJ whole genome shotgun (WGS) entry which is preliminary data.</text>
</comment>
<organism evidence="6 7">
    <name type="scientific">Chitinophaga hostae</name>
    <dbReference type="NCBI Taxonomy" id="2831022"/>
    <lineage>
        <taxon>Bacteria</taxon>
        <taxon>Pseudomonadati</taxon>
        <taxon>Bacteroidota</taxon>
        <taxon>Chitinophagia</taxon>
        <taxon>Chitinophagales</taxon>
        <taxon>Chitinophagaceae</taxon>
        <taxon>Chitinophaga</taxon>
    </lineage>
</organism>
<dbReference type="EMBL" id="JAGTXB010000015">
    <property type="protein sequence ID" value="MBS0030509.1"/>
    <property type="molecule type" value="Genomic_DNA"/>
</dbReference>
<dbReference type="InterPro" id="IPR026444">
    <property type="entry name" value="Secre_tail"/>
</dbReference>
<dbReference type="InterPro" id="IPR047589">
    <property type="entry name" value="DUF11_rpt"/>
</dbReference>
<dbReference type="NCBIfam" id="TIGR01451">
    <property type="entry name" value="B_ant_repeat"/>
    <property type="match status" value="1"/>
</dbReference>
<dbReference type="Pfam" id="PF22888">
    <property type="entry name" value="FIMAH"/>
    <property type="match status" value="1"/>
</dbReference>